<proteinExistence type="predicted"/>
<dbReference type="SUPFAM" id="SSF46689">
    <property type="entry name" value="Homeodomain-like"/>
    <property type="match status" value="1"/>
</dbReference>
<dbReference type="PROSITE" id="PS50977">
    <property type="entry name" value="HTH_TETR_2"/>
    <property type="match status" value="1"/>
</dbReference>
<feature type="domain" description="HTH tetR-type" evidence="6">
    <location>
        <begin position="22"/>
        <end position="82"/>
    </location>
</feature>
<dbReference type="Gene3D" id="1.10.357.10">
    <property type="entry name" value="Tetracycline Repressor, domain 2"/>
    <property type="match status" value="1"/>
</dbReference>
<gene>
    <name evidence="7" type="ORF">C7B82_28345</name>
</gene>
<keyword evidence="3" id="KW-0804">Transcription</keyword>
<protein>
    <submittedName>
        <fullName evidence="7">TetR/AcrR family transcriptional regulator</fullName>
    </submittedName>
</protein>
<dbReference type="Pfam" id="PF16925">
    <property type="entry name" value="TetR_C_13"/>
    <property type="match status" value="1"/>
</dbReference>
<keyword evidence="1" id="KW-0805">Transcription regulation</keyword>
<keyword evidence="2 4" id="KW-0238">DNA-binding</keyword>
<evidence type="ECO:0000259" key="6">
    <source>
        <dbReference type="PROSITE" id="PS50977"/>
    </source>
</evidence>
<feature type="DNA-binding region" description="H-T-H motif" evidence="4">
    <location>
        <begin position="45"/>
        <end position="64"/>
    </location>
</feature>
<comment type="caution">
    <text evidence="7">The sequence shown here is derived from an EMBL/GenBank/DDBJ whole genome shotgun (WGS) entry which is preliminary data.</text>
</comment>
<evidence type="ECO:0000313" key="8">
    <source>
        <dbReference type="Proteomes" id="UP000239576"/>
    </source>
</evidence>
<dbReference type="InterPro" id="IPR001647">
    <property type="entry name" value="HTH_TetR"/>
</dbReference>
<evidence type="ECO:0000256" key="1">
    <source>
        <dbReference type="ARBA" id="ARBA00023015"/>
    </source>
</evidence>
<dbReference type="Pfam" id="PF00440">
    <property type="entry name" value="TetR_N"/>
    <property type="match status" value="1"/>
</dbReference>
<dbReference type="EMBL" id="PVWK01000153">
    <property type="protein sequence ID" value="PSB24134.1"/>
    <property type="molecule type" value="Genomic_DNA"/>
</dbReference>
<organism evidence="7 8">
    <name type="scientific">Stenomitos frigidus ULC18</name>
    <dbReference type="NCBI Taxonomy" id="2107698"/>
    <lineage>
        <taxon>Bacteria</taxon>
        <taxon>Bacillati</taxon>
        <taxon>Cyanobacteriota</taxon>
        <taxon>Cyanophyceae</taxon>
        <taxon>Leptolyngbyales</taxon>
        <taxon>Leptolyngbyaceae</taxon>
        <taxon>Stenomitos</taxon>
    </lineage>
</organism>
<dbReference type="PANTHER" id="PTHR47506:SF6">
    <property type="entry name" value="HTH-TYPE TRANSCRIPTIONAL REPRESSOR NEMR"/>
    <property type="match status" value="1"/>
</dbReference>
<name>A0A2T1DUT1_9CYAN</name>
<sequence length="220" mass="23491">MSVASSSKTNSAGGDLPRSKGQSSRDTILLTAAKLATTKGLTGLSIGDLAAEVGMSKSGLYAHFKSKEELELATIETAAVIFDRDVLQPAMRAYAGAERLKSLANAFLSHLERKVFPGGCFFAAVAAELDTRPGLARDRVVKVLEQWLAFLRQCLLDAQALGEIDPNTEVDQAVFEIEAMLLAANFLFVMTNNPIHLAQARKGVENVLARLAIGAASKTK</sequence>
<dbReference type="PRINTS" id="PR00455">
    <property type="entry name" value="HTHTETR"/>
</dbReference>
<keyword evidence="8" id="KW-1185">Reference proteome</keyword>
<dbReference type="GO" id="GO:0003677">
    <property type="term" value="F:DNA binding"/>
    <property type="evidence" value="ECO:0007669"/>
    <property type="project" value="UniProtKB-UniRule"/>
</dbReference>
<evidence type="ECO:0000313" key="7">
    <source>
        <dbReference type="EMBL" id="PSB24134.1"/>
    </source>
</evidence>
<dbReference type="InterPro" id="IPR011075">
    <property type="entry name" value="TetR_C"/>
</dbReference>
<dbReference type="InterPro" id="IPR036271">
    <property type="entry name" value="Tet_transcr_reg_TetR-rel_C_sf"/>
</dbReference>
<dbReference type="Gene3D" id="1.10.10.60">
    <property type="entry name" value="Homeodomain-like"/>
    <property type="match status" value="1"/>
</dbReference>
<reference evidence="7 8" key="2">
    <citation type="submission" date="2018-03" db="EMBL/GenBank/DDBJ databases">
        <title>The ancient ancestry and fast evolution of plastids.</title>
        <authorList>
            <person name="Moore K.R."/>
            <person name="Magnabosco C."/>
            <person name="Momper L."/>
            <person name="Gold D.A."/>
            <person name="Bosak T."/>
            <person name="Fournier G.P."/>
        </authorList>
    </citation>
    <scope>NUCLEOTIDE SEQUENCE [LARGE SCALE GENOMIC DNA]</scope>
    <source>
        <strain evidence="7 8">ULC18</strain>
    </source>
</reference>
<dbReference type="Proteomes" id="UP000239576">
    <property type="component" value="Unassembled WGS sequence"/>
</dbReference>
<evidence type="ECO:0000256" key="2">
    <source>
        <dbReference type="ARBA" id="ARBA00023125"/>
    </source>
</evidence>
<feature type="compositionally biased region" description="Polar residues" evidence="5">
    <location>
        <begin position="1"/>
        <end position="12"/>
    </location>
</feature>
<dbReference type="AlphaFoldDB" id="A0A2T1DUT1"/>
<feature type="region of interest" description="Disordered" evidence="5">
    <location>
        <begin position="1"/>
        <end position="23"/>
    </location>
</feature>
<evidence type="ECO:0000256" key="4">
    <source>
        <dbReference type="PROSITE-ProRule" id="PRU00335"/>
    </source>
</evidence>
<dbReference type="OrthoDB" id="9811084at2"/>
<evidence type="ECO:0000256" key="5">
    <source>
        <dbReference type="SAM" id="MobiDB-lite"/>
    </source>
</evidence>
<dbReference type="PANTHER" id="PTHR47506">
    <property type="entry name" value="TRANSCRIPTIONAL REGULATORY PROTEIN"/>
    <property type="match status" value="1"/>
</dbReference>
<evidence type="ECO:0000256" key="3">
    <source>
        <dbReference type="ARBA" id="ARBA00023163"/>
    </source>
</evidence>
<dbReference type="RefSeq" id="WP_106260405.1">
    <property type="nucleotide sequence ID" value="NZ_CAWNSW010000052.1"/>
</dbReference>
<accession>A0A2T1DUT1</accession>
<reference evidence="8" key="1">
    <citation type="submission" date="2018-02" db="EMBL/GenBank/DDBJ databases">
        <authorList>
            <person name="Moore K."/>
            <person name="Momper L."/>
        </authorList>
    </citation>
    <scope>NUCLEOTIDE SEQUENCE [LARGE SCALE GENOMIC DNA]</scope>
    <source>
        <strain evidence="8">ULC18</strain>
    </source>
</reference>
<dbReference type="InterPro" id="IPR009057">
    <property type="entry name" value="Homeodomain-like_sf"/>
</dbReference>
<dbReference type="SUPFAM" id="SSF48498">
    <property type="entry name" value="Tetracyclin repressor-like, C-terminal domain"/>
    <property type="match status" value="1"/>
</dbReference>